<evidence type="ECO:0000256" key="2">
    <source>
        <dbReference type="SAM" id="MobiDB-lite"/>
    </source>
</evidence>
<protein>
    <recommendedName>
        <fullName evidence="3">SAM domain-containing protein</fullName>
    </recommendedName>
</protein>
<proteinExistence type="predicted"/>
<dbReference type="InterPro" id="IPR001660">
    <property type="entry name" value="SAM"/>
</dbReference>
<sequence length="334" mass="37236">MAELQPLEGPINGGAVVVVSSENLGPCLVSKRQRRPSVRLGDIGDQPETLSYDSYVRRNKSWKHHAADNDSKYRHPSHKDAGIAARASKTRHLMNWRNSGDAHETLETEDKNFSGDGNLDSVVIGTWRVTDSKAKRGGGVGTKRVRSNRVSKVDEGVEGDEKFSGEEDRGDGCRDFDSEGSENPLKEQSPIHSPENMAVDLRPTSDREYGNEREGIFHGQKRPDKTRVSESRDHDDVELDVPSDTDARVWKYGKNMYGNGVSERGRCRSLEDGVKVWLNDLGLGRYAPVFEIHEVDDEVLPLLTLEDLKDMGINAIGSRRKMYCAIQKLGKGFS</sequence>
<dbReference type="AlphaFoldDB" id="A0A834ZA27"/>
<dbReference type="Pfam" id="PF00536">
    <property type="entry name" value="SAM_1"/>
    <property type="match status" value="1"/>
</dbReference>
<feature type="compositionally biased region" description="Basic and acidic residues" evidence="2">
    <location>
        <begin position="203"/>
        <end position="235"/>
    </location>
</feature>
<keyword evidence="5" id="KW-1185">Reference proteome</keyword>
<dbReference type="CDD" id="cd09487">
    <property type="entry name" value="SAM_superfamily"/>
    <property type="match status" value="1"/>
</dbReference>
<dbReference type="OMA" id="DNEREPN"/>
<gene>
    <name evidence="4" type="ORF">HHK36_015915</name>
</gene>
<dbReference type="PANTHER" id="PTHR10627">
    <property type="entry name" value="SCP160"/>
    <property type="match status" value="1"/>
</dbReference>
<evidence type="ECO:0000259" key="3">
    <source>
        <dbReference type="PROSITE" id="PS50105"/>
    </source>
</evidence>
<organism evidence="4 5">
    <name type="scientific">Tetracentron sinense</name>
    <name type="common">Spur-leaf</name>
    <dbReference type="NCBI Taxonomy" id="13715"/>
    <lineage>
        <taxon>Eukaryota</taxon>
        <taxon>Viridiplantae</taxon>
        <taxon>Streptophyta</taxon>
        <taxon>Embryophyta</taxon>
        <taxon>Tracheophyta</taxon>
        <taxon>Spermatophyta</taxon>
        <taxon>Magnoliopsida</taxon>
        <taxon>Trochodendrales</taxon>
        <taxon>Trochodendraceae</taxon>
        <taxon>Tetracentron</taxon>
    </lineage>
</organism>
<evidence type="ECO:0000256" key="1">
    <source>
        <dbReference type="ARBA" id="ARBA00022737"/>
    </source>
</evidence>
<feature type="domain" description="SAM" evidence="3">
    <location>
        <begin position="272"/>
        <end position="332"/>
    </location>
</feature>
<evidence type="ECO:0000313" key="5">
    <source>
        <dbReference type="Proteomes" id="UP000655225"/>
    </source>
</evidence>
<dbReference type="PANTHER" id="PTHR10627:SF69">
    <property type="entry name" value="PROTEIN BICAUDAL C"/>
    <property type="match status" value="1"/>
</dbReference>
<dbReference type="InterPro" id="IPR013761">
    <property type="entry name" value="SAM/pointed_sf"/>
</dbReference>
<dbReference type="Gene3D" id="1.10.150.50">
    <property type="entry name" value="Transcription Factor, Ets-1"/>
    <property type="match status" value="1"/>
</dbReference>
<accession>A0A834ZA27</accession>
<dbReference type="OrthoDB" id="539213at2759"/>
<reference evidence="4 5" key="1">
    <citation type="submission" date="2020-04" db="EMBL/GenBank/DDBJ databases">
        <title>Plant Genome Project.</title>
        <authorList>
            <person name="Zhang R.-G."/>
        </authorList>
    </citation>
    <scope>NUCLEOTIDE SEQUENCE [LARGE SCALE GENOMIC DNA]</scope>
    <source>
        <strain evidence="4">YNK0</strain>
        <tissue evidence="4">Leaf</tissue>
    </source>
</reference>
<feature type="region of interest" description="Disordered" evidence="2">
    <location>
        <begin position="133"/>
        <end position="240"/>
    </location>
</feature>
<dbReference type="SMART" id="SM00454">
    <property type="entry name" value="SAM"/>
    <property type="match status" value="1"/>
</dbReference>
<comment type="caution">
    <text evidence="4">The sequence shown here is derived from an EMBL/GenBank/DDBJ whole genome shotgun (WGS) entry which is preliminary data.</text>
</comment>
<dbReference type="Proteomes" id="UP000655225">
    <property type="component" value="Unassembled WGS sequence"/>
</dbReference>
<dbReference type="EMBL" id="JABCRI010000010">
    <property type="protein sequence ID" value="KAF8400041.1"/>
    <property type="molecule type" value="Genomic_DNA"/>
</dbReference>
<dbReference type="SUPFAM" id="SSF47769">
    <property type="entry name" value="SAM/Pointed domain"/>
    <property type="match status" value="1"/>
</dbReference>
<dbReference type="PROSITE" id="PS50105">
    <property type="entry name" value="SAM_DOMAIN"/>
    <property type="match status" value="1"/>
</dbReference>
<name>A0A834ZA27_TETSI</name>
<feature type="compositionally biased region" description="Basic and acidic residues" evidence="2">
    <location>
        <begin position="151"/>
        <end position="177"/>
    </location>
</feature>
<evidence type="ECO:0000313" key="4">
    <source>
        <dbReference type="EMBL" id="KAF8400041.1"/>
    </source>
</evidence>
<keyword evidence="1" id="KW-0677">Repeat</keyword>